<dbReference type="GO" id="GO:0003677">
    <property type="term" value="F:DNA binding"/>
    <property type="evidence" value="ECO:0007669"/>
    <property type="project" value="InterPro"/>
</dbReference>
<dbReference type="Gene3D" id="1.10.260.40">
    <property type="entry name" value="lambda repressor-like DNA-binding domains"/>
    <property type="match status" value="1"/>
</dbReference>
<dbReference type="InterPro" id="IPR010982">
    <property type="entry name" value="Lambda_DNA-bd_dom_sf"/>
</dbReference>
<dbReference type="CDD" id="cd00093">
    <property type="entry name" value="HTH_XRE"/>
    <property type="match status" value="1"/>
</dbReference>
<proteinExistence type="predicted"/>
<dbReference type="Pfam" id="PF01381">
    <property type="entry name" value="HTH_3"/>
    <property type="match status" value="1"/>
</dbReference>
<gene>
    <name evidence="2" type="ORF">GCM10007047_31760</name>
</gene>
<evidence type="ECO:0000313" key="3">
    <source>
        <dbReference type="Proteomes" id="UP000642829"/>
    </source>
</evidence>
<feature type="domain" description="HTH cro/C1-type" evidence="1">
    <location>
        <begin position="9"/>
        <end position="56"/>
    </location>
</feature>
<organism evidence="2 3">
    <name type="scientific">Cerasicoccus arenae</name>
    <dbReference type="NCBI Taxonomy" id="424488"/>
    <lineage>
        <taxon>Bacteria</taxon>
        <taxon>Pseudomonadati</taxon>
        <taxon>Verrucomicrobiota</taxon>
        <taxon>Opitutia</taxon>
        <taxon>Puniceicoccales</taxon>
        <taxon>Cerasicoccaceae</taxon>
        <taxon>Cerasicoccus</taxon>
    </lineage>
</organism>
<accession>A0A8J3GG94</accession>
<evidence type="ECO:0000313" key="2">
    <source>
        <dbReference type="EMBL" id="GHC12017.1"/>
    </source>
</evidence>
<comment type="caution">
    <text evidence="2">The sequence shown here is derived from an EMBL/GenBank/DDBJ whole genome shotgun (WGS) entry which is preliminary data.</text>
</comment>
<sequence>MPVPLGDIIRKLLTKRQMKAFELGEQIGVSATSVSKIVNGVTRPRQATFSRMCKVLCETKAEERELVTAFAGAEVLQEDDSPQSPDDIKALLEADERYLEVKAQSIGFRRAIARELDKAGIAYQEEYCEGIYVTDFLVEHQGRRIALECKFNTQRNFDKTLRIAGVLRKQLNCDHALVVVPYVDDAVSECEVQKVEIATPNELHILLT</sequence>
<reference evidence="2" key="2">
    <citation type="submission" date="2020-09" db="EMBL/GenBank/DDBJ databases">
        <authorList>
            <person name="Sun Q."/>
            <person name="Kim S."/>
        </authorList>
    </citation>
    <scope>NUCLEOTIDE SEQUENCE</scope>
    <source>
        <strain evidence="2">KCTC 12870</strain>
    </source>
</reference>
<dbReference type="Proteomes" id="UP000642829">
    <property type="component" value="Unassembled WGS sequence"/>
</dbReference>
<reference evidence="2" key="1">
    <citation type="journal article" date="2014" name="Int. J. Syst. Evol. Microbiol.">
        <title>Complete genome sequence of Corynebacterium casei LMG S-19264T (=DSM 44701T), isolated from a smear-ripened cheese.</title>
        <authorList>
            <consortium name="US DOE Joint Genome Institute (JGI-PGF)"/>
            <person name="Walter F."/>
            <person name="Albersmeier A."/>
            <person name="Kalinowski J."/>
            <person name="Ruckert C."/>
        </authorList>
    </citation>
    <scope>NUCLEOTIDE SEQUENCE</scope>
    <source>
        <strain evidence="2">KCTC 12870</strain>
    </source>
</reference>
<dbReference type="InterPro" id="IPR001387">
    <property type="entry name" value="Cro/C1-type_HTH"/>
</dbReference>
<dbReference type="SUPFAM" id="SSF47413">
    <property type="entry name" value="lambda repressor-like DNA-binding domains"/>
    <property type="match status" value="1"/>
</dbReference>
<dbReference type="AlphaFoldDB" id="A0A8J3GG94"/>
<dbReference type="RefSeq" id="WP_189517070.1">
    <property type="nucleotide sequence ID" value="NZ_BMXG01000027.1"/>
</dbReference>
<dbReference type="EMBL" id="BMXG01000027">
    <property type="protein sequence ID" value="GHC12017.1"/>
    <property type="molecule type" value="Genomic_DNA"/>
</dbReference>
<protein>
    <recommendedName>
        <fullName evidence="1">HTH cro/C1-type domain-containing protein</fullName>
    </recommendedName>
</protein>
<dbReference type="SMART" id="SM00530">
    <property type="entry name" value="HTH_XRE"/>
    <property type="match status" value="1"/>
</dbReference>
<keyword evidence="3" id="KW-1185">Reference proteome</keyword>
<evidence type="ECO:0000259" key="1">
    <source>
        <dbReference type="PROSITE" id="PS50943"/>
    </source>
</evidence>
<name>A0A8J3GG94_9BACT</name>
<dbReference type="PROSITE" id="PS50943">
    <property type="entry name" value="HTH_CROC1"/>
    <property type="match status" value="1"/>
</dbReference>